<reference evidence="2 3" key="1">
    <citation type="journal article" date="2015" name="Genome Biol.">
        <title>Comparative genomics of Steinernema reveals deeply conserved gene regulatory networks.</title>
        <authorList>
            <person name="Dillman A.R."/>
            <person name="Macchietto M."/>
            <person name="Porter C.F."/>
            <person name="Rogers A."/>
            <person name="Williams B."/>
            <person name="Antoshechkin I."/>
            <person name="Lee M.M."/>
            <person name="Goodwin Z."/>
            <person name="Lu X."/>
            <person name="Lewis E.E."/>
            <person name="Goodrich-Blair H."/>
            <person name="Stock S.P."/>
            <person name="Adams B.J."/>
            <person name="Sternberg P.W."/>
            <person name="Mortazavi A."/>
        </authorList>
    </citation>
    <scope>NUCLEOTIDE SEQUENCE [LARGE SCALE GENOMIC DNA]</scope>
    <source>
        <strain evidence="2 3">ALL</strain>
    </source>
</reference>
<reference evidence="2 3" key="2">
    <citation type="journal article" date="2019" name="G3 (Bethesda)">
        <title>Hybrid Assembly of the Genome of the Entomopathogenic Nematode Steinernema carpocapsae Identifies the X-Chromosome.</title>
        <authorList>
            <person name="Serra L."/>
            <person name="Macchietto M."/>
            <person name="Macias-Munoz A."/>
            <person name="McGill C.J."/>
            <person name="Rodriguez I.M."/>
            <person name="Rodriguez B."/>
            <person name="Murad R."/>
            <person name="Mortazavi A."/>
        </authorList>
    </citation>
    <scope>NUCLEOTIDE SEQUENCE [LARGE SCALE GENOMIC DNA]</scope>
    <source>
        <strain evidence="2 3">ALL</strain>
    </source>
</reference>
<keyword evidence="1" id="KW-0732">Signal</keyword>
<gene>
    <name evidence="2" type="ORF">L596_013560</name>
</gene>
<accession>A0A4U5P175</accession>
<comment type="caution">
    <text evidence="2">The sequence shown here is derived from an EMBL/GenBank/DDBJ whole genome shotgun (WGS) entry which is preliminary data.</text>
</comment>
<protein>
    <recommendedName>
        <fullName evidence="4">Secreted protein</fullName>
    </recommendedName>
</protein>
<evidence type="ECO:0000313" key="3">
    <source>
        <dbReference type="Proteomes" id="UP000298663"/>
    </source>
</evidence>
<evidence type="ECO:0000313" key="2">
    <source>
        <dbReference type="EMBL" id="TKR89461.1"/>
    </source>
</evidence>
<name>A0A4U5P175_STECR</name>
<dbReference type="Proteomes" id="UP000298663">
    <property type="component" value="Unassembled WGS sequence"/>
</dbReference>
<evidence type="ECO:0000256" key="1">
    <source>
        <dbReference type="SAM" id="SignalP"/>
    </source>
</evidence>
<evidence type="ECO:0008006" key="4">
    <source>
        <dbReference type="Google" id="ProtNLM"/>
    </source>
</evidence>
<feature type="chain" id="PRO_5020695277" description="Secreted protein" evidence="1">
    <location>
        <begin position="17"/>
        <end position="96"/>
    </location>
</feature>
<proteinExistence type="predicted"/>
<sequence>MSLSCTLLAGLCQLLCVKFRGCQLRTGSLKRTPLRASSLAGFLCLPRAQFQKAHFPSVKKTLFLIYAIRDLNSLLTIPKIRLIGKSFKQKLRMIKT</sequence>
<keyword evidence="3" id="KW-1185">Reference proteome</keyword>
<organism evidence="2 3">
    <name type="scientific">Steinernema carpocapsae</name>
    <name type="common">Entomopathogenic nematode</name>
    <dbReference type="NCBI Taxonomy" id="34508"/>
    <lineage>
        <taxon>Eukaryota</taxon>
        <taxon>Metazoa</taxon>
        <taxon>Ecdysozoa</taxon>
        <taxon>Nematoda</taxon>
        <taxon>Chromadorea</taxon>
        <taxon>Rhabditida</taxon>
        <taxon>Tylenchina</taxon>
        <taxon>Panagrolaimomorpha</taxon>
        <taxon>Strongyloidoidea</taxon>
        <taxon>Steinernematidae</taxon>
        <taxon>Steinernema</taxon>
    </lineage>
</organism>
<feature type="signal peptide" evidence="1">
    <location>
        <begin position="1"/>
        <end position="16"/>
    </location>
</feature>
<dbReference type="AlphaFoldDB" id="A0A4U5P175"/>
<dbReference type="EMBL" id="AZBU02000003">
    <property type="protein sequence ID" value="TKR89461.1"/>
    <property type="molecule type" value="Genomic_DNA"/>
</dbReference>